<accession>A0A7D9HC83</accession>
<dbReference type="PROSITE" id="PS00678">
    <property type="entry name" value="WD_REPEATS_1"/>
    <property type="match status" value="1"/>
</dbReference>
<dbReference type="AlphaFoldDB" id="A0A7D9HC83"/>
<evidence type="ECO:0000256" key="2">
    <source>
        <dbReference type="ARBA" id="ARBA00022574"/>
    </source>
</evidence>
<dbReference type="GO" id="GO:0031080">
    <property type="term" value="C:nuclear pore outer ring"/>
    <property type="evidence" value="ECO:0007669"/>
    <property type="project" value="TreeGrafter"/>
</dbReference>
<name>A0A7D9HC83_PARCT</name>
<evidence type="ECO:0000256" key="1">
    <source>
        <dbReference type="ARBA" id="ARBA00004123"/>
    </source>
</evidence>
<evidence type="ECO:0000313" key="5">
    <source>
        <dbReference type="EMBL" id="CAB3978312.1"/>
    </source>
</evidence>
<dbReference type="Gene3D" id="2.130.10.10">
    <property type="entry name" value="YVTN repeat-like/Quinoprotein amine dehydrogenase"/>
    <property type="match status" value="1"/>
</dbReference>
<keyword evidence="4" id="KW-0539">Nucleus</keyword>
<gene>
    <name evidence="5" type="ORF">PACLA_8A042783</name>
</gene>
<proteinExistence type="predicted"/>
<comment type="subcellular location">
    <subcellularLocation>
        <location evidence="1">Nucleus</location>
    </subcellularLocation>
</comment>
<evidence type="ECO:0000256" key="3">
    <source>
        <dbReference type="ARBA" id="ARBA00022737"/>
    </source>
</evidence>
<dbReference type="InterPro" id="IPR001680">
    <property type="entry name" value="WD40_rpt"/>
</dbReference>
<evidence type="ECO:0000256" key="4">
    <source>
        <dbReference type="ARBA" id="ARBA00023242"/>
    </source>
</evidence>
<protein>
    <submittedName>
        <fullName evidence="5">Nucleoporin Nup43</fullName>
    </submittedName>
</protein>
<dbReference type="OrthoDB" id="9890280at2759"/>
<keyword evidence="3" id="KW-0677">Repeat</keyword>
<dbReference type="PANTHER" id="PTHR22652:SF0">
    <property type="entry name" value="NUCLEOPORIN NUP43"/>
    <property type="match status" value="1"/>
</dbReference>
<dbReference type="InterPro" id="IPR019775">
    <property type="entry name" value="WD40_repeat_CS"/>
</dbReference>
<dbReference type="Pfam" id="PF00400">
    <property type="entry name" value="WD40"/>
    <property type="match status" value="2"/>
</dbReference>
<keyword evidence="6" id="KW-1185">Reference proteome</keyword>
<dbReference type="SUPFAM" id="SSF50978">
    <property type="entry name" value="WD40 repeat-like"/>
    <property type="match status" value="1"/>
</dbReference>
<dbReference type="EMBL" id="CACRXK020000103">
    <property type="protein sequence ID" value="CAB3978312.1"/>
    <property type="molecule type" value="Genomic_DNA"/>
</dbReference>
<dbReference type="PANTHER" id="PTHR22652">
    <property type="entry name" value="NUCLEOPORIN NUP43"/>
    <property type="match status" value="1"/>
</dbReference>
<dbReference type="InterPro" id="IPR036322">
    <property type="entry name" value="WD40_repeat_dom_sf"/>
</dbReference>
<keyword evidence="2" id="KW-0853">WD repeat</keyword>
<sequence>MATSATVHYVGQKVSKVRWKPTSHLRRSTIFASGGWDNNVNQLCLWSTEGLEDDGTAMSMESNLLEEPQLISAVEHEGSVTDIKYIDGDRILTSSSSGNVTLHKHDSQRGTLSILHSWSGLHHYNGTSNCSCTSLATYPNMPDFVSVGEDGRIVVLRMDHQKLVRTIESADSTTISGVTFVKSYEIATVNFIGQVKVWDLRQKGDKPVRAMLLSGDRVPLLCIDKHPTQPHLIVTGGQDGVLGLWDMRQDRYPVTLLEAHSAEIWDVMFYTANPDHLFTCSQDGAVWQWNGSSMKTPSMDISRLLNPSAVTTQNGVDASNVPTPWLSADASKHKIETFSLLPYNRSAVNSMDVTGQNLVCGTDGEAVYIVENLDLGV</sequence>
<comment type="caution">
    <text evidence="5">The sequence shown here is derived from an EMBL/GenBank/DDBJ whole genome shotgun (WGS) entry which is preliminary data.</text>
</comment>
<dbReference type="PROSITE" id="PS50082">
    <property type="entry name" value="WD_REPEATS_2"/>
    <property type="match status" value="1"/>
</dbReference>
<dbReference type="Proteomes" id="UP001152795">
    <property type="component" value="Unassembled WGS sequence"/>
</dbReference>
<dbReference type="SMART" id="SM00320">
    <property type="entry name" value="WD40"/>
    <property type="match status" value="6"/>
</dbReference>
<reference evidence="5" key="1">
    <citation type="submission" date="2020-04" db="EMBL/GenBank/DDBJ databases">
        <authorList>
            <person name="Alioto T."/>
            <person name="Alioto T."/>
            <person name="Gomez Garrido J."/>
        </authorList>
    </citation>
    <scope>NUCLEOTIDE SEQUENCE</scope>
    <source>
        <strain evidence="5">A484AB</strain>
    </source>
</reference>
<organism evidence="5 6">
    <name type="scientific">Paramuricea clavata</name>
    <name type="common">Red gorgonian</name>
    <name type="synonym">Violescent sea-whip</name>
    <dbReference type="NCBI Taxonomy" id="317549"/>
    <lineage>
        <taxon>Eukaryota</taxon>
        <taxon>Metazoa</taxon>
        <taxon>Cnidaria</taxon>
        <taxon>Anthozoa</taxon>
        <taxon>Octocorallia</taxon>
        <taxon>Malacalcyonacea</taxon>
        <taxon>Plexauridae</taxon>
        <taxon>Paramuricea</taxon>
    </lineage>
</organism>
<dbReference type="InterPro" id="IPR015943">
    <property type="entry name" value="WD40/YVTN_repeat-like_dom_sf"/>
</dbReference>
<evidence type="ECO:0000313" key="6">
    <source>
        <dbReference type="Proteomes" id="UP001152795"/>
    </source>
</evidence>